<dbReference type="GO" id="GO:0005576">
    <property type="term" value="C:extracellular region"/>
    <property type="evidence" value="ECO:0007669"/>
    <property type="project" value="UniProtKB-SubCell"/>
</dbReference>
<dbReference type="PANTHER" id="PTHR32073">
    <property type="entry name" value="GH11358P"/>
    <property type="match status" value="1"/>
</dbReference>
<dbReference type="Proteomes" id="UP001162156">
    <property type="component" value="Unassembled WGS sequence"/>
</dbReference>
<accession>A0AAV8WJL2</accession>
<feature type="domain" description="FAM69 protein-kinase" evidence="5">
    <location>
        <begin position="86"/>
        <end position="152"/>
    </location>
</feature>
<evidence type="ECO:0000313" key="7">
    <source>
        <dbReference type="Proteomes" id="UP001162156"/>
    </source>
</evidence>
<comment type="caution">
    <text evidence="6">The sequence shown here is derived from an EMBL/GenBank/DDBJ whole genome shotgun (WGS) entry which is preliminary data.</text>
</comment>
<evidence type="ECO:0000256" key="2">
    <source>
        <dbReference type="ARBA" id="ARBA00006338"/>
    </source>
</evidence>
<comment type="similarity">
    <text evidence="2">Belongs to the DIPK family.</text>
</comment>
<keyword evidence="7" id="KW-1185">Reference proteome</keyword>
<comment type="subcellular location">
    <subcellularLocation>
        <location evidence="1">Secreted</location>
    </subcellularLocation>
</comment>
<keyword evidence="4" id="KW-0732">Signal</keyword>
<dbReference type="AlphaFoldDB" id="A0AAV8WJL2"/>
<evidence type="ECO:0000313" key="6">
    <source>
        <dbReference type="EMBL" id="KAJ8926385.1"/>
    </source>
</evidence>
<proteinExistence type="inferred from homology"/>
<evidence type="ECO:0000256" key="4">
    <source>
        <dbReference type="ARBA" id="ARBA00022729"/>
    </source>
</evidence>
<evidence type="ECO:0000259" key="5">
    <source>
        <dbReference type="Pfam" id="PF12260"/>
    </source>
</evidence>
<sequence length="160" mass="18830">MNVKNVFFAIYEEKQVVLKKLAHNSELRRNIDKLTKNDTTKDILDFLIDDTDTRHFKICDYNSAILFLKLLSYRNFLNIQTMIKLNVEPILLDIFNSRDGWCVPKLYGFCGRLVVVENAGQSLVHVKNFSWFDRAYLAYQILQAAKKFYRQSSTFQALFN</sequence>
<protein>
    <recommendedName>
        <fullName evidence="5">FAM69 protein-kinase domain-containing protein</fullName>
    </recommendedName>
</protein>
<dbReference type="InterPro" id="IPR020519">
    <property type="entry name" value="DIPK2A/B"/>
</dbReference>
<gene>
    <name evidence="6" type="ORF">NQ314_021256</name>
</gene>
<name>A0AAV8WJL2_9CUCU</name>
<keyword evidence="3" id="KW-0964">Secreted</keyword>
<reference evidence="6" key="1">
    <citation type="journal article" date="2023" name="Insect Mol. Biol.">
        <title>Genome sequencing provides insights into the evolution of gene families encoding plant cell wall-degrading enzymes in longhorned beetles.</title>
        <authorList>
            <person name="Shin N.R."/>
            <person name="Okamura Y."/>
            <person name="Kirsch R."/>
            <person name="Pauchet Y."/>
        </authorList>
    </citation>
    <scope>NUCLEOTIDE SEQUENCE</scope>
    <source>
        <strain evidence="6">RBIC_L_NR</strain>
    </source>
</reference>
<dbReference type="Pfam" id="PF12260">
    <property type="entry name" value="PIP49_C"/>
    <property type="match status" value="1"/>
</dbReference>
<dbReference type="InterPro" id="IPR022049">
    <property type="entry name" value="FAM69_kinase_dom"/>
</dbReference>
<dbReference type="EMBL" id="JANEYF010005897">
    <property type="protein sequence ID" value="KAJ8926385.1"/>
    <property type="molecule type" value="Genomic_DNA"/>
</dbReference>
<dbReference type="PANTHER" id="PTHR32073:SF7">
    <property type="entry name" value="GH11358P"/>
    <property type="match status" value="1"/>
</dbReference>
<organism evidence="6 7">
    <name type="scientific">Rhamnusium bicolor</name>
    <dbReference type="NCBI Taxonomy" id="1586634"/>
    <lineage>
        <taxon>Eukaryota</taxon>
        <taxon>Metazoa</taxon>
        <taxon>Ecdysozoa</taxon>
        <taxon>Arthropoda</taxon>
        <taxon>Hexapoda</taxon>
        <taxon>Insecta</taxon>
        <taxon>Pterygota</taxon>
        <taxon>Neoptera</taxon>
        <taxon>Endopterygota</taxon>
        <taxon>Coleoptera</taxon>
        <taxon>Polyphaga</taxon>
        <taxon>Cucujiformia</taxon>
        <taxon>Chrysomeloidea</taxon>
        <taxon>Cerambycidae</taxon>
        <taxon>Lepturinae</taxon>
        <taxon>Rhagiini</taxon>
        <taxon>Rhamnusium</taxon>
    </lineage>
</organism>
<evidence type="ECO:0000256" key="1">
    <source>
        <dbReference type="ARBA" id="ARBA00004613"/>
    </source>
</evidence>
<evidence type="ECO:0000256" key="3">
    <source>
        <dbReference type="ARBA" id="ARBA00022525"/>
    </source>
</evidence>